<protein>
    <submittedName>
        <fullName evidence="2">Predicted protein</fullName>
    </submittedName>
</protein>
<gene>
    <name evidence="2" type="ORF">PHYPADRAFT_103106</name>
</gene>
<evidence type="ECO:0000313" key="2">
    <source>
        <dbReference type="EMBL" id="EDQ48796.1"/>
    </source>
</evidence>
<accession>A9U6A7</accession>
<dbReference type="EMBL" id="DS545886">
    <property type="protein sequence ID" value="EDQ48796.1"/>
    <property type="molecule type" value="Genomic_DNA"/>
</dbReference>
<organism>
    <name type="scientific">Physcomitrium patens</name>
    <name type="common">Spreading-leaved earth moss</name>
    <name type="synonym">Physcomitrella patens</name>
    <dbReference type="NCBI Taxonomy" id="3218"/>
    <lineage>
        <taxon>Eukaryota</taxon>
        <taxon>Viridiplantae</taxon>
        <taxon>Streptophyta</taxon>
        <taxon>Embryophyta</taxon>
        <taxon>Bryophyta</taxon>
        <taxon>Bryophytina</taxon>
        <taxon>Bryopsida</taxon>
        <taxon>Funariidae</taxon>
        <taxon>Funariales</taxon>
        <taxon>Funariaceae</taxon>
        <taxon>Physcomitrium</taxon>
    </lineage>
</organism>
<proteinExistence type="predicted"/>
<feature type="coiled-coil region" evidence="1">
    <location>
        <begin position="268"/>
        <end position="390"/>
    </location>
</feature>
<reference evidence="2" key="1">
    <citation type="journal article" date="2008" name="Science">
        <title>The Physcomitrella genome reveals evolutionary insights into the conquest of land by plants.</title>
        <authorList>
            <person name="Rensing S."/>
            <person name="Lang D."/>
            <person name="Zimmer A."/>
            <person name="Terry A."/>
            <person name="Salamov A."/>
            <person name="Shapiro H."/>
            <person name="Nishiyama T."/>
            <person name="Perroud P.-F."/>
            <person name="Lindquist E."/>
            <person name="Kamisugi Y."/>
            <person name="Tanahashi T."/>
            <person name="Sakakibara K."/>
            <person name="Fujita T."/>
            <person name="Oishi K."/>
            <person name="Shin-I T."/>
            <person name="Kuroki Y."/>
            <person name="Toyoda A."/>
            <person name="Suzuki Y."/>
            <person name="Hashimoto A."/>
            <person name="Yamaguchi K."/>
            <person name="Sugano A."/>
            <person name="Kohara Y."/>
            <person name="Fujiyama A."/>
            <person name="Anterola A."/>
            <person name="Aoki S."/>
            <person name="Ashton N."/>
            <person name="Barbazuk W.B."/>
            <person name="Barker E."/>
            <person name="Bennetzen J."/>
            <person name="Bezanilla M."/>
            <person name="Blankenship R."/>
            <person name="Cho S.H."/>
            <person name="Dutcher S."/>
            <person name="Estelle M."/>
            <person name="Fawcett J.A."/>
            <person name="Gundlach H."/>
            <person name="Hanada K."/>
            <person name="Heyl A."/>
            <person name="Hicks K.A."/>
            <person name="Hugh J."/>
            <person name="Lohr M."/>
            <person name="Mayer K."/>
            <person name="Melkozernov A."/>
            <person name="Murata T."/>
            <person name="Nelson D."/>
            <person name="Pils B."/>
            <person name="Prigge M."/>
            <person name="Reiss B."/>
            <person name="Renner T."/>
            <person name="Rombauts S."/>
            <person name="Rushton P."/>
            <person name="Sanderfoot A."/>
            <person name="Schween G."/>
            <person name="Shiu S.-H."/>
            <person name="Stueber K."/>
            <person name="Theodoulou F.L."/>
            <person name="Tu H."/>
            <person name="Van de Peer Y."/>
            <person name="Verrier P.J."/>
            <person name="Waters E."/>
            <person name="Wood A."/>
            <person name="Yang L."/>
            <person name="Cove D."/>
            <person name="Cuming A."/>
            <person name="Hasebe M."/>
            <person name="Lucas S."/>
            <person name="Mishler D.B."/>
            <person name="Reski R."/>
            <person name="Grigoriev I."/>
            <person name="Quatrano R.S."/>
            <person name="Boore J.L."/>
        </authorList>
    </citation>
    <scope>NUCLEOTIDE SEQUENCE [LARGE SCALE GENOMIC DNA]</scope>
</reference>
<keyword evidence="1" id="KW-0175">Coiled coil</keyword>
<dbReference type="AlphaFoldDB" id="A9U6A7"/>
<name>A9U6A7_PHYPA</name>
<sequence>MANHSISANTQRFIMSREKVKRASEKEEEGRRVRSRSNMDELSLCILTNMEPMRLEICWNATQQKDFRSAQLYPFLRAADNLPSIDVELLEEYLTNYDPEDGSSVVKGRTLGIDENTLHKALQLPIGELAVGEEESSDFNLGSYFKGGSFEDMVFNWAAYVATRIHAELSYKRMSGRIAMLLCSNYIQSAIVYELSQPLPEKGKTIAAPLLVACKREMAEQRQKLLEQDRVNRATKEANSRLEHALGVKQQVWKKERERLHHGMAHQKQELSNSLNQSKLEVEKMKQQLELNQTKMATLEQEKKTMSDQFRVKTEEMQGEINTLKEVAKKLEEELVGVRRPQGSIEGSIGELEQKVKQQQYQLEAKDTRILQLESQVRELGALNEDLKARLNIVPINVSDGEDEEVTLEL</sequence>
<evidence type="ECO:0000256" key="1">
    <source>
        <dbReference type="SAM" id="Coils"/>
    </source>
</evidence>